<evidence type="ECO:0000256" key="8">
    <source>
        <dbReference type="ARBA" id="ARBA00023065"/>
    </source>
</evidence>
<dbReference type="GO" id="GO:0032730">
    <property type="term" value="P:positive regulation of interleukin-1 alpha production"/>
    <property type="evidence" value="ECO:0007669"/>
    <property type="project" value="Ensembl"/>
</dbReference>
<dbReference type="InParanoid" id="F6YGX2"/>
<feature type="transmembrane region" description="Helical" evidence="14">
    <location>
        <begin position="33"/>
        <end position="55"/>
    </location>
</feature>
<accession>F6YGX2</accession>
<dbReference type="GO" id="GO:0002931">
    <property type="term" value="P:response to ischemia"/>
    <property type="evidence" value="ECO:0007669"/>
    <property type="project" value="Ensembl"/>
</dbReference>
<dbReference type="InterPro" id="IPR000990">
    <property type="entry name" value="Innexin"/>
</dbReference>
<dbReference type="GO" id="GO:0005789">
    <property type="term" value="C:endoplasmic reticulum membrane"/>
    <property type="evidence" value="ECO:0007669"/>
    <property type="project" value="UniProtKB-SubCell"/>
</dbReference>
<dbReference type="GO" id="GO:0006812">
    <property type="term" value="P:monoatomic cation transport"/>
    <property type="evidence" value="ECO:0000318"/>
    <property type="project" value="GO_Central"/>
</dbReference>
<dbReference type="GeneTree" id="ENSGT00940000153972"/>
<comment type="PTM">
    <text evidence="12">S-nitrosylation inhibits channel currents and ATP release.</text>
</comment>
<feature type="region of interest" description="Disordered" evidence="15">
    <location>
        <begin position="380"/>
        <end position="430"/>
    </location>
</feature>
<dbReference type="eggNOG" id="ENOG502QT58">
    <property type="taxonomic scope" value="Eukaryota"/>
</dbReference>
<feature type="glycosylation site" description="N-linked (GlcNAc...) asparagine" evidence="13">
    <location>
        <position position="255"/>
    </location>
</feature>
<dbReference type="GO" id="GO:0032731">
    <property type="term" value="P:positive regulation of interleukin-1 beta production"/>
    <property type="evidence" value="ECO:0007669"/>
    <property type="project" value="Ensembl"/>
</dbReference>
<keyword evidence="9 14" id="KW-0472">Membrane</keyword>
<dbReference type="GO" id="GO:0005347">
    <property type="term" value="F:ATP transmembrane transporter activity"/>
    <property type="evidence" value="ECO:0007669"/>
    <property type="project" value="Ensembl"/>
</dbReference>
<name>F6YGX2_ORNAN</name>
<feature type="compositionally biased region" description="Basic and acidic residues" evidence="15">
    <location>
        <begin position="403"/>
        <end position="430"/>
    </location>
</feature>
<dbReference type="GlyCosmos" id="F6YGX2">
    <property type="glycosylation" value="1 site, No reported glycans"/>
</dbReference>
<dbReference type="InterPro" id="IPR039099">
    <property type="entry name" value="Pannexin"/>
</dbReference>
<dbReference type="Ensembl" id="ENSOANT00000018589.3">
    <property type="protein sequence ID" value="ENSOANP00000018586.2"/>
    <property type="gene ID" value="ENSOANG00000011723.3"/>
</dbReference>
<feature type="modified residue" description="S-nitrosocysteine" evidence="12">
    <location>
        <position position="40"/>
    </location>
</feature>
<dbReference type="GO" id="GO:0022829">
    <property type="term" value="F:wide pore channel activity"/>
    <property type="evidence" value="ECO:0000318"/>
    <property type="project" value="GO_Central"/>
</dbReference>
<comment type="subcellular location">
    <subcellularLocation>
        <location evidence="2 14">Cell membrane</location>
        <topology evidence="2 14">Multi-pass membrane protein</topology>
    </subcellularLocation>
    <subcellularLocation>
        <location evidence="1">Endoplasmic reticulum membrane</location>
        <topology evidence="1">Multi-pass membrane protein</topology>
    </subcellularLocation>
</comment>
<evidence type="ECO:0000256" key="7">
    <source>
        <dbReference type="ARBA" id="ARBA00022989"/>
    </source>
</evidence>
<keyword evidence="4" id="KW-1003">Cell membrane</keyword>
<dbReference type="GO" id="GO:0032059">
    <property type="term" value="C:bleb"/>
    <property type="evidence" value="ECO:0007669"/>
    <property type="project" value="Ensembl"/>
</dbReference>
<dbReference type="GO" id="GO:0005886">
    <property type="term" value="C:plasma membrane"/>
    <property type="evidence" value="ECO:0000318"/>
    <property type="project" value="GO_Central"/>
</dbReference>
<dbReference type="FunCoup" id="F6YGX2">
    <property type="interactions" value="765"/>
</dbReference>
<dbReference type="PROSITE" id="PS51013">
    <property type="entry name" value="PANNEXIN"/>
    <property type="match status" value="1"/>
</dbReference>
<dbReference type="AlphaFoldDB" id="F6YGX2"/>
<feature type="transmembrane region" description="Helical" evidence="14">
    <location>
        <begin position="276"/>
        <end position="297"/>
    </location>
</feature>
<dbReference type="Pfam" id="PF00876">
    <property type="entry name" value="Innexin"/>
    <property type="match status" value="1"/>
</dbReference>
<reference evidence="16" key="3">
    <citation type="submission" date="2025-09" db="UniProtKB">
        <authorList>
            <consortium name="Ensembl"/>
        </authorList>
    </citation>
    <scope>IDENTIFICATION</scope>
    <source>
        <strain evidence="16">Glennie</strain>
    </source>
</reference>
<dbReference type="Bgee" id="ENSOANG00000011723">
    <property type="expression patterns" value="Expressed in cerebellum and 7 other cell types or tissues"/>
</dbReference>
<evidence type="ECO:0000256" key="6">
    <source>
        <dbReference type="ARBA" id="ARBA00022824"/>
    </source>
</evidence>
<evidence type="ECO:0000256" key="14">
    <source>
        <dbReference type="RuleBase" id="RU010713"/>
    </source>
</evidence>
<evidence type="ECO:0000256" key="2">
    <source>
        <dbReference type="ARBA" id="ARBA00004651"/>
    </source>
</evidence>
<dbReference type="GO" id="GO:0005102">
    <property type="term" value="F:signaling receptor binding"/>
    <property type="evidence" value="ECO:0007669"/>
    <property type="project" value="Ensembl"/>
</dbReference>
<evidence type="ECO:0000313" key="17">
    <source>
        <dbReference type="Proteomes" id="UP000002279"/>
    </source>
</evidence>
<dbReference type="OMA" id="IPDRFQC"/>
<keyword evidence="17" id="KW-1185">Reference proteome</keyword>
<sequence length="430" mass="48667">MAIAHLATEYVFSDFLLKEPPESKFKGLRLELAVDKMVTCMAVGLPLLLISLAFAQEISIGTQISCFSPSTFSWRQGAFVDSYCWAAVQQKHFSQSDSGNLPLWLHKFFPYILLLVAILLYLPSLFWRFTAAPHLCSDMKFIMEELDKVYNRAIKAAKSFRDIDVRDAASSVLALNDNGGQSVWEIPENHFKYPIVEQYLKTKKRSKNLIVKYLFCRVLTFLIILLACVYLGYYISLSSLSDEFVCSIKSGILRNDSTVPEQFQCKLVAVGVFRLLSFLNLVVYAALAPVVVYTLFVPYRQKTDVLKVYEILPTFDVLRFKSEEYDDLSLYHLFLEENISELKSYKCLKVLENIKSSGPGVDPMILLTNLGTIKTDVVDGREGKSGEEAEPETPANSPGELKVLTDRDLSNETKANNEEAKIRQRLLDSS</sequence>
<evidence type="ECO:0000256" key="11">
    <source>
        <dbReference type="ARBA" id="ARBA00023303"/>
    </source>
</evidence>
<dbReference type="GO" id="GO:0051015">
    <property type="term" value="F:actin filament binding"/>
    <property type="evidence" value="ECO:0007669"/>
    <property type="project" value="Ensembl"/>
</dbReference>
<feature type="modified residue" description="S-nitrosocysteine" evidence="12">
    <location>
        <position position="347"/>
    </location>
</feature>
<dbReference type="GO" id="GO:0022840">
    <property type="term" value="F:leak channel activity"/>
    <property type="evidence" value="ECO:0007669"/>
    <property type="project" value="Ensembl"/>
</dbReference>
<proteinExistence type="inferred from homology"/>
<dbReference type="HOGENOM" id="CLU_050054_1_0_1"/>
<comment type="function">
    <text evidence="14">Structural component of the gap junctions and the hemichannels.</text>
</comment>
<protein>
    <recommendedName>
        <fullName evidence="14">Pannexin</fullName>
    </recommendedName>
</protein>
<reference evidence="16 17" key="1">
    <citation type="journal article" date="2008" name="Nature">
        <title>Genome analysis of the platypus reveals unique signatures of evolution.</title>
        <authorList>
            <person name="Warren W.C."/>
            <person name="Hillier L.W."/>
            <person name="Marshall Graves J.A."/>
            <person name="Birney E."/>
            <person name="Ponting C.P."/>
            <person name="Grutzner F."/>
            <person name="Belov K."/>
            <person name="Miller W."/>
            <person name="Clarke L."/>
            <person name="Chinwalla A.T."/>
            <person name="Yang S.P."/>
            <person name="Heger A."/>
            <person name="Locke D.P."/>
            <person name="Miethke P."/>
            <person name="Waters P.D."/>
            <person name="Veyrunes F."/>
            <person name="Fulton L."/>
            <person name="Fulton B."/>
            <person name="Graves T."/>
            <person name="Wallis J."/>
            <person name="Puente X.S."/>
            <person name="Lopez-Otin C."/>
            <person name="Ordonez G.R."/>
            <person name="Eichler E.E."/>
            <person name="Chen L."/>
            <person name="Cheng Z."/>
            <person name="Deakin J.E."/>
            <person name="Alsop A."/>
            <person name="Thompson K."/>
            <person name="Kirby P."/>
            <person name="Papenfuss A.T."/>
            <person name="Wakefield M.J."/>
            <person name="Olender T."/>
            <person name="Lancet D."/>
            <person name="Huttley G.A."/>
            <person name="Smit A.F."/>
            <person name="Pask A."/>
            <person name="Temple-Smith P."/>
            <person name="Batzer M.A."/>
            <person name="Walker J.A."/>
            <person name="Konkel M.K."/>
            <person name="Harris R.S."/>
            <person name="Whittington C.M."/>
            <person name="Wong E.S."/>
            <person name="Gemmell N.J."/>
            <person name="Buschiazzo E."/>
            <person name="Vargas Jentzsch I.M."/>
            <person name="Merkel A."/>
            <person name="Schmitz J."/>
            <person name="Zemann A."/>
            <person name="Churakov G."/>
            <person name="Kriegs J.O."/>
            <person name="Brosius J."/>
            <person name="Murchison E.P."/>
            <person name="Sachidanandam R."/>
            <person name="Smith C."/>
            <person name="Hannon G.J."/>
            <person name="Tsend-Ayush E."/>
            <person name="McMillan D."/>
            <person name="Attenborough R."/>
            <person name="Rens W."/>
            <person name="Ferguson-Smith M."/>
            <person name="Lefevre C.M."/>
            <person name="Sharp J.A."/>
            <person name="Nicholas K.R."/>
            <person name="Ray D.A."/>
            <person name="Kube M."/>
            <person name="Reinhardt R."/>
            <person name="Pringle T.H."/>
            <person name="Taylor J."/>
            <person name="Jones R.C."/>
            <person name="Nixon B."/>
            <person name="Dacheux J.L."/>
            <person name="Niwa H."/>
            <person name="Sekita Y."/>
            <person name="Huang X."/>
            <person name="Stark A."/>
            <person name="Kheradpour P."/>
            <person name="Kellis M."/>
            <person name="Flicek P."/>
            <person name="Chen Y."/>
            <person name="Webber C."/>
            <person name="Hardison R."/>
            <person name="Nelson J."/>
            <person name="Hallsworth-Pepin K."/>
            <person name="Delehaunty K."/>
            <person name="Markovic C."/>
            <person name="Minx P."/>
            <person name="Feng Y."/>
            <person name="Kremitzki C."/>
            <person name="Mitreva M."/>
            <person name="Glasscock J."/>
            <person name="Wylie T."/>
            <person name="Wohldmann P."/>
            <person name="Thiru P."/>
            <person name="Nhan M.N."/>
            <person name="Pohl C.S."/>
            <person name="Smith S.M."/>
            <person name="Hou S."/>
            <person name="Nefedov M."/>
            <person name="de Jong P.J."/>
            <person name="Renfree M.B."/>
            <person name="Mardis E.R."/>
            <person name="Wilson R.K."/>
        </authorList>
    </citation>
    <scope>NUCLEOTIDE SEQUENCE [LARGE SCALE GENOMIC DNA]</scope>
    <source>
        <strain evidence="16 17">Glennie</strain>
    </source>
</reference>
<gene>
    <name evidence="14" type="primary">PANX</name>
    <name evidence="16" type="synonym">PANX1</name>
</gene>
<dbReference type="PANTHER" id="PTHR15759">
    <property type="entry name" value="PANNEXIN"/>
    <property type="match status" value="1"/>
</dbReference>
<evidence type="ECO:0000313" key="16">
    <source>
        <dbReference type="Ensembl" id="ENSOANP00000018586.2"/>
    </source>
</evidence>
<dbReference type="GO" id="GO:0007267">
    <property type="term" value="P:cell-cell signaling"/>
    <property type="evidence" value="ECO:0000318"/>
    <property type="project" value="GO_Central"/>
</dbReference>
<evidence type="ECO:0000256" key="3">
    <source>
        <dbReference type="ARBA" id="ARBA00022448"/>
    </source>
</evidence>
<keyword evidence="10 13" id="KW-0325">Glycoprotein</keyword>
<dbReference type="GO" id="GO:0005921">
    <property type="term" value="C:gap junction"/>
    <property type="evidence" value="ECO:0007669"/>
    <property type="project" value="UniProtKB-UniRule"/>
</dbReference>
<dbReference type="GO" id="GO:0005262">
    <property type="term" value="F:calcium channel activity"/>
    <property type="evidence" value="ECO:0007669"/>
    <property type="project" value="Ensembl"/>
</dbReference>
<evidence type="ECO:0000256" key="9">
    <source>
        <dbReference type="ARBA" id="ARBA00023136"/>
    </source>
</evidence>
<evidence type="ECO:0000256" key="12">
    <source>
        <dbReference type="PIRSR" id="PIRSR600990-50"/>
    </source>
</evidence>
<keyword evidence="7 14" id="KW-1133">Transmembrane helix</keyword>
<comment type="similarity">
    <text evidence="14">Belongs to the pannexin family.</text>
</comment>
<dbReference type="GO" id="GO:0005253">
    <property type="term" value="F:monoatomic anion channel activity"/>
    <property type="evidence" value="ECO:0007669"/>
    <property type="project" value="Ensembl"/>
</dbReference>
<keyword evidence="11 14" id="KW-0407">Ion channel</keyword>
<dbReference type="STRING" id="9258.ENSOANP00000018586"/>
<feature type="transmembrane region" description="Helical" evidence="14">
    <location>
        <begin position="214"/>
        <end position="235"/>
    </location>
</feature>
<evidence type="ECO:0000256" key="1">
    <source>
        <dbReference type="ARBA" id="ARBA00004477"/>
    </source>
</evidence>
<organism evidence="16 17">
    <name type="scientific">Ornithorhynchus anatinus</name>
    <name type="common">Duckbill platypus</name>
    <dbReference type="NCBI Taxonomy" id="9258"/>
    <lineage>
        <taxon>Eukaryota</taxon>
        <taxon>Metazoa</taxon>
        <taxon>Chordata</taxon>
        <taxon>Craniata</taxon>
        <taxon>Vertebrata</taxon>
        <taxon>Euteleostomi</taxon>
        <taxon>Mammalia</taxon>
        <taxon>Monotremata</taxon>
        <taxon>Ornithorhynchidae</taxon>
        <taxon>Ornithorhynchus</taxon>
    </lineage>
</organism>
<evidence type="ECO:0000256" key="4">
    <source>
        <dbReference type="ARBA" id="ARBA00022475"/>
    </source>
</evidence>
<dbReference type="GO" id="GO:0060907">
    <property type="term" value="P:positive regulation of macrophage cytokine production"/>
    <property type="evidence" value="ECO:0007669"/>
    <property type="project" value="Ensembl"/>
</dbReference>
<feature type="transmembrane region" description="Helical" evidence="14">
    <location>
        <begin position="108"/>
        <end position="130"/>
    </location>
</feature>
<keyword evidence="5 14" id="KW-0812">Transmembrane</keyword>
<keyword evidence="3 14" id="KW-0813">Transport</keyword>
<evidence type="ECO:0000256" key="15">
    <source>
        <dbReference type="SAM" id="MobiDB-lite"/>
    </source>
</evidence>
<evidence type="ECO:0000256" key="5">
    <source>
        <dbReference type="ARBA" id="ARBA00022692"/>
    </source>
</evidence>
<dbReference type="OrthoDB" id="5867527at2759"/>
<keyword evidence="12" id="KW-0702">S-nitrosylation</keyword>
<dbReference type="PANTHER" id="PTHR15759:SF5">
    <property type="entry name" value="PANNEXIN-1"/>
    <property type="match status" value="1"/>
</dbReference>
<keyword evidence="8 14" id="KW-0406">Ion transport</keyword>
<dbReference type="Proteomes" id="UP000002279">
    <property type="component" value="Chromosome 20"/>
</dbReference>
<evidence type="ECO:0000256" key="10">
    <source>
        <dbReference type="ARBA" id="ARBA00023180"/>
    </source>
</evidence>
<keyword evidence="6" id="KW-0256">Endoplasmic reticulum</keyword>
<dbReference type="GO" id="GO:0033198">
    <property type="term" value="P:response to ATP"/>
    <property type="evidence" value="ECO:0007669"/>
    <property type="project" value="Ensembl"/>
</dbReference>
<reference evidence="16" key="2">
    <citation type="submission" date="2025-08" db="UniProtKB">
        <authorList>
            <consortium name="Ensembl"/>
        </authorList>
    </citation>
    <scope>IDENTIFICATION</scope>
    <source>
        <strain evidence="16">Glennie</strain>
    </source>
</reference>
<evidence type="ECO:0000256" key="13">
    <source>
        <dbReference type="PIRSR" id="PIRSR600990-51"/>
    </source>
</evidence>